<evidence type="ECO:0000313" key="6">
    <source>
        <dbReference type="Proteomes" id="UP000226192"/>
    </source>
</evidence>
<dbReference type="GO" id="GO:0051286">
    <property type="term" value="C:cell tip"/>
    <property type="evidence" value="ECO:0007669"/>
    <property type="project" value="TreeGrafter"/>
</dbReference>
<dbReference type="Pfam" id="PF06428">
    <property type="entry name" value="Sec2p"/>
    <property type="match status" value="1"/>
</dbReference>
<feature type="region of interest" description="Disordered" evidence="3">
    <location>
        <begin position="80"/>
        <end position="131"/>
    </location>
</feature>
<dbReference type="PANTHER" id="PTHR14430">
    <property type="entry name" value="RABIN3-RELATED"/>
    <property type="match status" value="1"/>
</dbReference>
<evidence type="ECO:0000259" key="4">
    <source>
        <dbReference type="Pfam" id="PF06428"/>
    </source>
</evidence>
<dbReference type="InterPro" id="IPR009449">
    <property type="entry name" value="Sec2_N"/>
</dbReference>
<evidence type="ECO:0000256" key="3">
    <source>
        <dbReference type="SAM" id="MobiDB-lite"/>
    </source>
</evidence>
<keyword evidence="1 2" id="KW-0175">Coiled coil</keyword>
<feature type="compositionally biased region" description="Low complexity" evidence="3">
    <location>
        <begin position="95"/>
        <end position="110"/>
    </location>
</feature>
<dbReference type="SUPFAM" id="SSF144284">
    <property type="entry name" value="Sec2 N-terminal region"/>
    <property type="match status" value="1"/>
</dbReference>
<evidence type="ECO:0000313" key="5">
    <source>
        <dbReference type="EMBL" id="PHH65009.1"/>
    </source>
</evidence>
<sequence length="249" mass="27055">MSTAATLTMMSTTQTITSAPSCPGCGITLGHSAIDDTQAALLIAQARIEQLEDQVRQLNDKASAAVSRWAEYEAELGKLRSEQRRQSASNNTLSPPAAAATVTATAAQPQPSSPPQLGAGAPPSPTRASFFHSAPSRLSALLYPRKASPAPSTPTSTAEDLLEALTREQTLRREVEGRLSATSKEVEELSASLFEQANKMVADERRARAHLEERVGELERRDVDKRRRLERLELAMDRIEKVRNLLGDK</sequence>
<accession>A0A2C5XAP4</accession>
<dbReference type="InterPro" id="IPR040351">
    <property type="entry name" value="RAB3IL/RAB3IP/Sec2"/>
</dbReference>
<gene>
    <name evidence="5" type="ORF">CDD81_3646</name>
</gene>
<dbReference type="PANTHER" id="PTHR14430:SF4">
    <property type="entry name" value="GDP_GTP EXCHANGE FACTOR SEC2 N-TERMINAL DOMAIN-CONTAINING PROTEIN"/>
    <property type="match status" value="1"/>
</dbReference>
<dbReference type="AlphaFoldDB" id="A0A2C5XAP4"/>
<reference evidence="5 6" key="1">
    <citation type="submission" date="2017-06" db="EMBL/GenBank/DDBJ databases">
        <title>Ant-infecting Ophiocordyceps genomes reveal a high diversity of potential behavioral manipulation genes and a possible major role for enterotoxins.</title>
        <authorList>
            <person name="De Bekker C."/>
            <person name="Evans H.C."/>
            <person name="Brachmann A."/>
            <person name="Hughes D.P."/>
        </authorList>
    </citation>
    <scope>NUCLEOTIDE SEQUENCE [LARGE SCALE GENOMIC DNA]</scope>
    <source>
        <strain evidence="5 6">Map64</strain>
    </source>
</reference>
<feature type="domain" description="GDP/GTP exchange factor Sec2 N-terminal" evidence="4">
    <location>
        <begin position="157"/>
        <end position="233"/>
    </location>
</feature>
<dbReference type="GO" id="GO:0006887">
    <property type="term" value="P:exocytosis"/>
    <property type="evidence" value="ECO:0007669"/>
    <property type="project" value="TreeGrafter"/>
</dbReference>
<comment type="caution">
    <text evidence="5">The sequence shown here is derived from an EMBL/GenBank/DDBJ whole genome shotgun (WGS) entry which is preliminary data.</text>
</comment>
<feature type="coiled-coil region" evidence="2">
    <location>
        <begin position="34"/>
        <end position="68"/>
    </location>
</feature>
<proteinExistence type="predicted"/>
<dbReference type="OrthoDB" id="5560525at2759"/>
<organism evidence="5 6">
    <name type="scientific">Ophiocordyceps australis</name>
    <dbReference type="NCBI Taxonomy" id="1399860"/>
    <lineage>
        <taxon>Eukaryota</taxon>
        <taxon>Fungi</taxon>
        <taxon>Dikarya</taxon>
        <taxon>Ascomycota</taxon>
        <taxon>Pezizomycotina</taxon>
        <taxon>Sordariomycetes</taxon>
        <taxon>Hypocreomycetidae</taxon>
        <taxon>Hypocreales</taxon>
        <taxon>Ophiocordycipitaceae</taxon>
        <taxon>Ophiocordyceps</taxon>
    </lineage>
</organism>
<evidence type="ECO:0000256" key="1">
    <source>
        <dbReference type="ARBA" id="ARBA00023054"/>
    </source>
</evidence>
<feature type="coiled-coil region" evidence="2">
    <location>
        <begin position="172"/>
        <end position="249"/>
    </location>
</feature>
<name>A0A2C5XAP4_9HYPO</name>
<keyword evidence="6" id="KW-1185">Reference proteome</keyword>
<dbReference type="GO" id="GO:0070319">
    <property type="term" value="C:Golgi to plasma membrane transport vesicle"/>
    <property type="evidence" value="ECO:0007669"/>
    <property type="project" value="TreeGrafter"/>
</dbReference>
<protein>
    <recommendedName>
        <fullName evidence="4">GDP/GTP exchange factor Sec2 N-terminal domain-containing protein</fullName>
    </recommendedName>
</protein>
<dbReference type="EMBL" id="NJET01000023">
    <property type="protein sequence ID" value="PHH65009.1"/>
    <property type="molecule type" value="Genomic_DNA"/>
</dbReference>
<dbReference type="GO" id="GO:0005085">
    <property type="term" value="F:guanyl-nucleotide exchange factor activity"/>
    <property type="evidence" value="ECO:0007669"/>
    <property type="project" value="InterPro"/>
</dbReference>
<dbReference type="Proteomes" id="UP000226192">
    <property type="component" value="Unassembled WGS sequence"/>
</dbReference>
<dbReference type="STRING" id="1399860.A0A2C5XAP4"/>
<evidence type="ECO:0000256" key="2">
    <source>
        <dbReference type="SAM" id="Coils"/>
    </source>
</evidence>
<dbReference type="Gene3D" id="6.10.140.910">
    <property type="match status" value="1"/>
</dbReference>